<comment type="caution">
    <text evidence="3">The sequence shown here is derived from an EMBL/GenBank/DDBJ whole genome shotgun (WGS) entry which is preliminary data.</text>
</comment>
<evidence type="ECO:0000256" key="1">
    <source>
        <dbReference type="SAM" id="MobiDB-lite"/>
    </source>
</evidence>
<name>A0ABW3ZAD5_9HYPH</name>
<dbReference type="InterPro" id="IPR000073">
    <property type="entry name" value="AB_hydrolase_1"/>
</dbReference>
<keyword evidence="4" id="KW-1185">Reference proteome</keyword>
<dbReference type="Gene3D" id="3.40.50.1820">
    <property type="entry name" value="alpha/beta hydrolase"/>
    <property type="match status" value="1"/>
</dbReference>
<dbReference type="Proteomes" id="UP001597171">
    <property type="component" value="Unassembled WGS sequence"/>
</dbReference>
<evidence type="ECO:0000313" key="4">
    <source>
        <dbReference type="Proteomes" id="UP001597171"/>
    </source>
</evidence>
<reference evidence="4" key="1">
    <citation type="journal article" date="2019" name="Int. J. Syst. Evol. Microbiol.">
        <title>The Global Catalogue of Microorganisms (GCM) 10K type strain sequencing project: providing services to taxonomists for standard genome sequencing and annotation.</title>
        <authorList>
            <consortium name="The Broad Institute Genomics Platform"/>
            <consortium name="The Broad Institute Genome Sequencing Center for Infectious Disease"/>
            <person name="Wu L."/>
            <person name="Ma J."/>
        </authorList>
    </citation>
    <scope>NUCLEOTIDE SEQUENCE [LARGE SCALE GENOMIC DNA]</scope>
    <source>
        <strain evidence="4">CCUG 61696</strain>
    </source>
</reference>
<proteinExistence type="predicted"/>
<dbReference type="EMBL" id="JBHTMX010000116">
    <property type="protein sequence ID" value="MFD1332732.1"/>
    <property type="molecule type" value="Genomic_DNA"/>
</dbReference>
<dbReference type="PANTHER" id="PTHR43798:SF33">
    <property type="entry name" value="HYDROLASE, PUTATIVE (AFU_ORTHOLOGUE AFUA_2G14860)-RELATED"/>
    <property type="match status" value="1"/>
</dbReference>
<feature type="domain" description="AB hydrolase-1" evidence="2">
    <location>
        <begin position="46"/>
        <end position="287"/>
    </location>
</feature>
<dbReference type="PRINTS" id="PR00111">
    <property type="entry name" value="ABHYDROLASE"/>
</dbReference>
<evidence type="ECO:0000259" key="2">
    <source>
        <dbReference type="Pfam" id="PF00561"/>
    </source>
</evidence>
<keyword evidence="3" id="KW-0378">Hydrolase</keyword>
<organism evidence="3 4">
    <name type="scientific">Methylopila musalis</name>
    <dbReference type="NCBI Taxonomy" id="1134781"/>
    <lineage>
        <taxon>Bacteria</taxon>
        <taxon>Pseudomonadati</taxon>
        <taxon>Pseudomonadota</taxon>
        <taxon>Alphaproteobacteria</taxon>
        <taxon>Hyphomicrobiales</taxon>
        <taxon>Methylopilaceae</taxon>
        <taxon>Methylopila</taxon>
    </lineage>
</organism>
<dbReference type="Pfam" id="PF00561">
    <property type="entry name" value="Abhydrolase_1"/>
    <property type="match status" value="1"/>
</dbReference>
<gene>
    <name evidence="3" type="ORF">ACFQ4O_12060</name>
</gene>
<sequence length="305" mass="31275">MTAIADLPDEARASAPAREERRAPVAGGALNVVILNPPGGGEGLATLLLLHGASGNLRDLEMSIGGPLAARRRVVLVDRPGHGGSDRLGGREMAGLAAQSEAVMAALDAVGVGRVVAVGHSWSGGLAARLALDHGDRVSGLVTLAGATHPWPGGVALYTRLAAAPLVGPLFSTLIAPPVGALLFRAAVASTFAPKPMPADYLALARSRTILRPKEFRANAQDLADLKASLAEQVGRYGAIRAPTLAMTADEDHIVEPDLHSAAFVRAVPGARLAVLKGAGHMPHWTETARVVAGIEALAGEVERA</sequence>
<dbReference type="GO" id="GO:0016787">
    <property type="term" value="F:hydrolase activity"/>
    <property type="evidence" value="ECO:0007669"/>
    <property type="project" value="UniProtKB-KW"/>
</dbReference>
<accession>A0ABW3ZAD5</accession>
<evidence type="ECO:0000313" key="3">
    <source>
        <dbReference type="EMBL" id="MFD1332732.1"/>
    </source>
</evidence>
<dbReference type="PANTHER" id="PTHR43798">
    <property type="entry name" value="MONOACYLGLYCEROL LIPASE"/>
    <property type="match status" value="1"/>
</dbReference>
<feature type="compositionally biased region" description="Basic and acidic residues" evidence="1">
    <location>
        <begin position="9"/>
        <end position="21"/>
    </location>
</feature>
<dbReference type="RefSeq" id="WP_378775941.1">
    <property type="nucleotide sequence ID" value="NZ_JBHTMX010000116.1"/>
</dbReference>
<dbReference type="InterPro" id="IPR029058">
    <property type="entry name" value="AB_hydrolase_fold"/>
</dbReference>
<protein>
    <submittedName>
        <fullName evidence="3">Alpha/beta fold hydrolase</fullName>
    </submittedName>
</protein>
<feature type="region of interest" description="Disordered" evidence="1">
    <location>
        <begin position="1"/>
        <end position="21"/>
    </location>
</feature>
<dbReference type="InterPro" id="IPR050266">
    <property type="entry name" value="AB_hydrolase_sf"/>
</dbReference>
<dbReference type="SUPFAM" id="SSF53474">
    <property type="entry name" value="alpha/beta-Hydrolases"/>
    <property type="match status" value="1"/>
</dbReference>